<dbReference type="PANTHER" id="PTHR13044">
    <property type="entry name" value="ACTIVATING TRANSCRIPTION FACTOR ATF 4/5"/>
    <property type="match status" value="1"/>
</dbReference>
<protein>
    <submittedName>
        <fullName evidence="9">Putative activating transcription factor</fullName>
    </submittedName>
</protein>
<dbReference type="InterPro" id="IPR046347">
    <property type="entry name" value="bZIP_sf"/>
</dbReference>
<dbReference type="PROSITE" id="PS00036">
    <property type="entry name" value="BZIP_BASIC"/>
    <property type="match status" value="1"/>
</dbReference>
<evidence type="ECO:0000256" key="6">
    <source>
        <dbReference type="ARBA" id="ARBA00023242"/>
    </source>
</evidence>
<evidence type="ECO:0000256" key="7">
    <source>
        <dbReference type="SAM" id="MobiDB-lite"/>
    </source>
</evidence>
<dbReference type="PANTHER" id="PTHR13044:SF14">
    <property type="entry name" value="CRYPTOCEPHAL, ISOFORM A"/>
    <property type="match status" value="1"/>
</dbReference>
<evidence type="ECO:0000256" key="1">
    <source>
        <dbReference type="ARBA" id="ARBA00004123"/>
    </source>
</evidence>
<reference evidence="9" key="1">
    <citation type="journal article" date="2015" name="Insect Biochem. Mol. Biol.">
        <title>An insight into the sialome of the horse fly, Tabanus bromius.</title>
        <authorList>
            <person name="Ribeiro J.M."/>
            <person name="Kazimirova M."/>
            <person name="Takac P."/>
            <person name="Andersen J.F."/>
            <person name="Francischetti I.M."/>
        </authorList>
    </citation>
    <scope>NUCLEOTIDE SEQUENCE</scope>
</reference>
<evidence type="ECO:0000313" key="9">
    <source>
        <dbReference type="EMBL" id="JAI16330.1"/>
    </source>
</evidence>
<feature type="domain" description="BZIP" evidence="8">
    <location>
        <begin position="299"/>
        <end position="362"/>
    </location>
</feature>
<feature type="region of interest" description="Disordered" evidence="7">
    <location>
        <begin position="244"/>
        <end position="284"/>
    </location>
</feature>
<proteinExistence type="evidence at transcript level"/>
<dbReference type="SMART" id="SM00338">
    <property type="entry name" value="BRLZ"/>
    <property type="match status" value="1"/>
</dbReference>
<dbReference type="CDD" id="cd14692">
    <property type="entry name" value="bZIP_ATF4"/>
    <property type="match status" value="1"/>
</dbReference>
<evidence type="ECO:0000259" key="8">
    <source>
        <dbReference type="PROSITE" id="PS50217"/>
    </source>
</evidence>
<dbReference type="Pfam" id="PF00170">
    <property type="entry name" value="bZIP_1"/>
    <property type="match status" value="1"/>
</dbReference>
<keyword evidence="3" id="KW-0805">Transcription regulation</keyword>
<dbReference type="GO" id="GO:0001228">
    <property type="term" value="F:DNA-binding transcription activator activity, RNA polymerase II-specific"/>
    <property type="evidence" value="ECO:0007669"/>
    <property type="project" value="TreeGrafter"/>
</dbReference>
<keyword evidence="4" id="KW-0238">DNA-binding</keyword>
<accession>A0A0K8TQZ5</accession>
<sequence>MESLQLPQDLFWDGKMEPDSPSSEIFSLPNSEESWVLEDNFAKDILFVHDIDESILLESKPTLIEEFEFKDNTVIVENNEQNIIDTEVEGELLYEFDIKEEQWLDGKPDIQHLMDYASNVVQPLPAVAQLVKVQNDYDIIMELGNMYNNTELTQLTPPQTPPQSQDVVGMKPEVFDIAAEPQYTPFTQYDTVKDSNVLEMSPASSMLDYSSDISSNAPVSPAIAREMQIVDDILANRIKDLPDLANDDSMYSMTSSSLSQSNDEDWLPSTSSIGSPSTPKILDGGITKRRVRPYGRCIEDKKSRKKEQNKNAATRYRQKKKQEMDEILEEERQLNKRNEELKKNVSEVRREVKYLRQLVRELYKARGLLK</sequence>
<dbReference type="Gene3D" id="1.20.5.170">
    <property type="match status" value="1"/>
</dbReference>
<dbReference type="FunFam" id="1.20.5.170:FF:000021">
    <property type="entry name" value="Cyclic AMP-dependent transcription factor ATF-4"/>
    <property type="match status" value="1"/>
</dbReference>
<organism evidence="9">
    <name type="scientific">Tabanus bromius</name>
    <name type="common">Band-eyed brown horse fly</name>
    <dbReference type="NCBI Taxonomy" id="304241"/>
    <lineage>
        <taxon>Eukaryota</taxon>
        <taxon>Metazoa</taxon>
        <taxon>Ecdysozoa</taxon>
        <taxon>Arthropoda</taxon>
        <taxon>Hexapoda</taxon>
        <taxon>Insecta</taxon>
        <taxon>Pterygota</taxon>
        <taxon>Neoptera</taxon>
        <taxon>Endopterygota</taxon>
        <taxon>Diptera</taxon>
        <taxon>Brachycera</taxon>
        <taxon>Tabanomorpha</taxon>
        <taxon>Tabanoidea</taxon>
        <taxon>Tabanidae</taxon>
        <taxon>Tabanus</taxon>
    </lineage>
</organism>
<dbReference type="SUPFAM" id="SSF57959">
    <property type="entry name" value="Leucine zipper domain"/>
    <property type="match status" value="1"/>
</dbReference>
<dbReference type="EMBL" id="GDAI01001273">
    <property type="protein sequence ID" value="JAI16330.1"/>
    <property type="molecule type" value="mRNA"/>
</dbReference>
<dbReference type="AlphaFoldDB" id="A0A0K8TQZ5"/>
<feature type="compositionally biased region" description="Low complexity" evidence="7">
    <location>
        <begin position="268"/>
        <end position="279"/>
    </location>
</feature>
<comment type="similarity">
    <text evidence="2">Belongs to the bZIP family.</text>
</comment>
<dbReference type="PROSITE" id="PS50217">
    <property type="entry name" value="BZIP"/>
    <property type="match status" value="1"/>
</dbReference>
<dbReference type="GO" id="GO:0000977">
    <property type="term" value="F:RNA polymerase II transcription regulatory region sequence-specific DNA binding"/>
    <property type="evidence" value="ECO:0007669"/>
    <property type="project" value="TreeGrafter"/>
</dbReference>
<evidence type="ECO:0000256" key="2">
    <source>
        <dbReference type="ARBA" id="ARBA00007163"/>
    </source>
</evidence>
<comment type="subcellular location">
    <subcellularLocation>
        <location evidence="1">Nucleus</location>
    </subcellularLocation>
</comment>
<dbReference type="InterPro" id="IPR004827">
    <property type="entry name" value="bZIP"/>
</dbReference>
<dbReference type="GO" id="GO:0005634">
    <property type="term" value="C:nucleus"/>
    <property type="evidence" value="ECO:0007669"/>
    <property type="project" value="UniProtKB-SubCell"/>
</dbReference>
<evidence type="ECO:0000256" key="4">
    <source>
        <dbReference type="ARBA" id="ARBA00023125"/>
    </source>
</evidence>
<feature type="region of interest" description="Disordered" evidence="7">
    <location>
        <begin position="299"/>
        <end position="323"/>
    </location>
</feature>
<evidence type="ECO:0000256" key="3">
    <source>
        <dbReference type="ARBA" id="ARBA00023015"/>
    </source>
</evidence>
<name>A0A0K8TQZ5_TABBR</name>
<keyword evidence="6" id="KW-0539">Nucleus</keyword>
<feature type="compositionally biased region" description="Low complexity" evidence="7">
    <location>
        <begin position="249"/>
        <end position="261"/>
    </location>
</feature>
<evidence type="ECO:0000256" key="5">
    <source>
        <dbReference type="ARBA" id="ARBA00023163"/>
    </source>
</evidence>
<keyword evidence="5" id="KW-0804">Transcription</keyword>
<feature type="compositionally biased region" description="Basic and acidic residues" evidence="7">
    <location>
        <begin position="299"/>
        <end position="309"/>
    </location>
</feature>